<organism evidence="17 18">
    <name type="scientific">Helicobacter enhydrae</name>
    <dbReference type="NCBI Taxonomy" id="222136"/>
    <lineage>
        <taxon>Bacteria</taxon>
        <taxon>Pseudomonadati</taxon>
        <taxon>Campylobacterota</taxon>
        <taxon>Epsilonproteobacteria</taxon>
        <taxon>Campylobacterales</taxon>
        <taxon>Helicobacteraceae</taxon>
        <taxon>Helicobacter</taxon>
    </lineage>
</organism>
<evidence type="ECO:0000256" key="3">
    <source>
        <dbReference type="ARBA" id="ARBA00006746"/>
    </source>
</evidence>
<dbReference type="InterPro" id="IPR036264">
    <property type="entry name" value="Bact_exopeptidase_dim_dom"/>
</dbReference>
<evidence type="ECO:0000256" key="1">
    <source>
        <dbReference type="ARBA" id="ARBA00001947"/>
    </source>
</evidence>
<keyword evidence="10" id="KW-0862">Zinc</keyword>
<comment type="similarity">
    <text evidence="3">Belongs to the peptidase M20A family. DapE subfamily.</text>
</comment>
<name>A0A1B1U4G5_9HELI</name>
<feature type="domain" description="Peptidase M20 dimerisation" evidence="16">
    <location>
        <begin position="173"/>
        <end position="273"/>
    </location>
</feature>
<evidence type="ECO:0000256" key="5">
    <source>
        <dbReference type="ARBA" id="ARBA00011921"/>
    </source>
</evidence>
<comment type="pathway">
    <text evidence="2">Amino-acid biosynthesis; L-lysine biosynthesis via DAP pathway; LL-2,6-diaminopimelate from (S)-tetrahydrodipicolinate (succinylase route): step 3/3.</text>
</comment>
<keyword evidence="18" id="KW-1185">Reference proteome</keyword>
<dbReference type="NCBIfam" id="TIGR01246">
    <property type="entry name" value="dapE_proteo"/>
    <property type="match status" value="1"/>
</dbReference>
<dbReference type="Pfam" id="PF07687">
    <property type="entry name" value="M20_dimer"/>
    <property type="match status" value="1"/>
</dbReference>
<proteinExistence type="inferred from homology"/>
<dbReference type="UniPathway" id="UPA00034">
    <property type="reaction ID" value="UER00021"/>
</dbReference>
<evidence type="ECO:0000256" key="8">
    <source>
        <dbReference type="ARBA" id="ARBA00022723"/>
    </source>
</evidence>
<dbReference type="GO" id="GO:0019877">
    <property type="term" value="P:diaminopimelate biosynthetic process"/>
    <property type="evidence" value="ECO:0007669"/>
    <property type="project" value="UniProtKB-KW"/>
</dbReference>
<dbReference type="PANTHER" id="PTHR43808:SF31">
    <property type="entry name" value="N-ACETYL-L-CITRULLINE DEACETYLASE"/>
    <property type="match status" value="1"/>
</dbReference>
<comment type="subunit">
    <text evidence="4">Homodimer.</text>
</comment>
<dbReference type="KEGG" id="het:BBW65_02005"/>
<evidence type="ECO:0000256" key="15">
    <source>
        <dbReference type="NCBIfam" id="TIGR01246"/>
    </source>
</evidence>
<evidence type="ECO:0000256" key="4">
    <source>
        <dbReference type="ARBA" id="ARBA00011738"/>
    </source>
</evidence>
<dbReference type="SUPFAM" id="SSF53187">
    <property type="entry name" value="Zn-dependent exopeptidases"/>
    <property type="match status" value="1"/>
</dbReference>
<dbReference type="NCBIfam" id="NF009557">
    <property type="entry name" value="PRK13009.1"/>
    <property type="match status" value="1"/>
</dbReference>
<dbReference type="STRING" id="222136.BBW65_02005"/>
<evidence type="ECO:0000256" key="13">
    <source>
        <dbReference type="ARBA" id="ARBA00023285"/>
    </source>
</evidence>
<dbReference type="Pfam" id="PF01546">
    <property type="entry name" value="Peptidase_M20"/>
    <property type="match status" value="1"/>
</dbReference>
<reference evidence="18" key="1">
    <citation type="submission" date="2016-07" db="EMBL/GenBank/DDBJ databases">
        <authorList>
            <person name="Florea S."/>
            <person name="Webb J.S."/>
            <person name="Jaromczyk J."/>
            <person name="Schardl C.L."/>
        </authorList>
    </citation>
    <scope>NUCLEOTIDE SEQUENCE [LARGE SCALE GENOMIC DNA]</scope>
    <source>
        <strain evidence="18">MIT 01-6242</strain>
    </source>
</reference>
<dbReference type="GO" id="GO:0009089">
    <property type="term" value="P:lysine biosynthetic process via diaminopimelate"/>
    <property type="evidence" value="ECO:0007669"/>
    <property type="project" value="UniProtKB-UniRule"/>
</dbReference>
<dbReference type="GO" id="GO:0009014">
    <property type="term" value="F:succinyl-diaminopimelate desuccinylase activity"/>
    <property type="evidence" value="ECO:0007669"/>
    <property type="project" value="UniProtKB-UniRule"/>
</dbReference>
<dbReference type="RefSeq" id="WP_066338994.1">
    <property type="nucleotide sequence ID" value="NZ_CP016503.1"/>
</dbReference>
<evidence type="ECO:0000259" key="16">
    <source>
        <dbReference type="Pfam" id="PF07687"/>
    </source>
</evidence>
<dbReference type="SUPFAM" id="SSF55031">
    <property type="entry name" value="Bacterial exopeptidase dimerisation domain"/>
    <property type="match status" value="1"/>
</dbReference>
<dbReference type="InterPro" id="IPR011650">
    <property type="entry name" value="Peptidase_M20_dimer"/>
</dbReference>
<keyword evidence="8" id="KW-0479">Metal-binding</keyword>
<evidence type="ECO:0000256" key="10">
    <source>
        <dbReference type="ARBA" id="ARBA00022833"/>
    </source>
</evidence>
<dbReference type="AlphaFoldDB" id="A0A1B1U4G5"/>
<gene>
    <name evidence="17" type="ORF">BBW65_02005</name>
</gene>
<keyword evidence="12" id="KW-0457">Lysine biosynthesis</keyword>
<sequence>MPQAILEKLITYPTITPNECGIYSYIQSLLPDSFQAIPIHRNAVSNLFLFKDYNPSSTQPKLHLCFGGHIDVVPAGEGWSSPPFEPHIKDGYLYGRGTQDMKGGIACFLSAIQEFQARSNLIISILLTSDEEGDGVDGTKVVLEYLERHHLLPDLAIIAEPTSTDKLGDMIKIGRRGSIHSKITLQGVQGHSAYPQKCQNPIEMLGARLGKIAGHDLDNGDEHFEPSKIVITDLRAGMQMSNVTPDTLSMMLNVRNSTLTNANDVDNYLRETLQGLPFTLETKTSSLPFLTPHDCFLVQTLSASIERTMGFTPTLGTTGGTSDARYFAPYGIEVVELGVINDRIHAKDERVSLQELQDLKAIFKDFLYTLSKENQ</sequence>
<keyword evidence="11" id="KW-0220">Diaminopimelate biosynthesis</keyword>
<evidence type="ECO:0000256" key="7">
    <source>
        <dbReference type="ARBA" id="ARBA00022605"/>
    </source>
</evidence>
<keyword evidence="9" id="KW-0378">Hydrolase</keyword>
<accession>A0A1B1U4G5</accession>
<comment type="cofactor">
    <cofactor evidence="1">
        <name>Zn(2+)</name>
        <dbReference type="ChEBI" id="CHEBI:29105"/>
    </cofactor>
</comment>
<dbReference type="InterPro" id="IPR002933">
    <property type="entry name" value="Peptidase_M20"/>
</dbReference>
<dbReference type="GO" id="GO:0008777">
    <property type="term" value="F:acetylornithine deacetylase activity"/>
    <property type="evidence" value="ECO:0007669"/>
    <property type="project" value="TreeGrafter"/>
</dbReference>
<dbReference type="GO" id="GO:0046872">
    <property type="term" value="F:metal ion binding"/>
    <property type="evidence" value="ECO:0007669"/>
    <property type="project" value="UniProtKB-KW"/>
</dbReference>
<evidence type="ECO:0000256" key="11">
    <source>
        <dbReference type="ARBA" id="ARBA00022915"/>
    </source>
</evidence>
<dbReference type="EMBL" id="CP016503">
    <property type="protein sequence ID" value="ANV97653.1"/>
    <property type="molecule type" value="Genomic_DNA"/>
</dbReference>
<dbReference type="InterPro" id="IPR005941">
    <property type="entry name" value="DapE_proteobac"/>
</dbReference>
<comment type="catalytic activity">
    <reaction evidence="14">
        <text>N-succinyl-(2S,6S)-2,6-diaminopimelate + H2O = (2S,6S)-2,6-diaminopimelate + succinate</text>
        <dbReference type="Rhea" id="RHEA:22608"/>
        <dbReference type="ChEBI" id="CHEBI:15377"/>
        <dbReference type="ChEBI" id="CHEBI:30031"/>
        <dbReference type="ChEBI" id="CHEBI:57609"/>
        <dbReference type="ChEBI" id="CHEBI:58087"/>
        <dbReference type="EC" id="3.5.1.18"/>
    </reaction>
</comment>
<protein>
    <recommendedName>
        <fullName evidence="6 15">Succinyl-diaminopimelate desuccinylase</fullName>
        <ecNumber evidence="5 15">3.5.1.18</ecNumber>
    </recommendedName>
</protein>
<dbReference type="PROSITE" id="PS00759">
    <property type="entry name" value="ARGE_DAPE_CPG2_2"/>
    <property type="match status" value="1"/>
</dbReference>
<evidence type="ECO:0000256" key="12">
    <source>
        <dbReference type="ARBA" id="ARBA00023154"/>
    </source>
</evidence>
<keyword evidence="7" id="KW-0028">Amino-acid biosynthesis</keyword>
<evidence type="ECO:0000313" key="17">
    <source>
        <dbReference type="EMBL" id="ANV97653.1"/>
    </source>
</evidence>
<dbReference type="Gene3D" id="3.40.630.10">
    <property type="entry name" value="Zn peptidases"/>
    <property type="match status" value="2"/>
</dbReference>
<dbReference type="OrthoDB" id="5486471at2"/>
<evidence type="ECO:0000256" key="2">
    <source>
        <dbReference type="ARBA" id="ARBA00005130"/>
    </source>
</evidence>
<keyword evidence="13" id="KW-0170">Cobalt</keyword>
<dbReference type="PANTHER" id="PTHR43808">
    <property type="entry name" value="ACETYLORNITHINE DEACETYLASE"/>
    <property type="match status" value="1"/>
</dbReference>
<evidence type="ECO:0000256" key="14">
    <source>
        <dbReference type="ARBA" id="ARBA00051301"/>
    </source>
</evidence>
<dbReference type="EC" id="3.5.1.18" evidence="5 15"/>
<dbReference type="InterPro" id="IPR001261">
    <property type="entry name" value="ArgE/DapE_CS"/>
</dbReference>
<dbReference type="GO" id="GO:0006526">
    <property type="term" value="P:L-arginine biosynthetic process"/>
    <property type="evidence" value="ECO:0007669"/>
    <property type="project" value="TreeGrafter"/>
</dbReference>
<evidence type="ECO:0000313" key="18">
    <source>
        <dbReference type="Proteomes" id="UP000092884"/>
    </source>
</evidence>
<dbReference type="Proteomes" id="UP000092884">
    <property type="component" value="Chromosome"/>
</dbReference>
<evidence type="ECO:0000256" key="6">
    <source>
        <dbReference type="ARBA" id="ARBA00022391"/>
    </source>
</evidence>
<evidence type="ECO:0000256" key="9">
    <source>
        <dbReference type="ARBA" id="ARBA00022801"/>
    </source>
</evidence>
<dbReference type="InterPro" id="IPR050072">
    <property type="entry name" value="Peptidase_M20A"/>
</dbReference>